<reference evidence="1 2" key="1">
    <citation type="submission" date="2017-05" db="EMBL/GenBank/DDBJ databases">
        <authorList>
            <person name="Varghese N."/>
            <person name="Submissions S."/>
        </authorList>
    </citation>
    <scope>NUCLEOTIDE SEQUENCE [LARGE SCALE GENOMIC DNA]</scope>
    <source>
        <strain evidence="1 2">DSM 21194</strain>
    </source>
</reference>
<gene>
    <name evidence="1" type="ORF">SAMN06265218_11231</name>
</gene>
<protein>
    <recommendedName>
        <fullName evidence="3">Short chain dehydrogenase</fullName>
    </recommendedName>
</protein>
<dbReference type="EMBL" id="FXTH01000012">
    <property type="protein sequence ID" value="SMO76287.1"/>
    <property type="molecule type" value="Genomic_DNA"/>
</dbReference>
<dbReference type="Gene3D" id="3.40.50.720">
    <property type="entry name" value="NAD(P)-binding Rossmann-like Domain"/>
    <property type="match status" value="1"/>
</dbReference>
<dbReference type="InterPro" id="IPR036291">
    <property type="entry name" value="NAD(P)-bd_dom_sf"/>
</dbReference>
<proteinExistence type="predicted"/>
<sequence length="61" mass="6745">MDLSNKLCVVSGASSGFRKEIVRAFARQGAYTLMLCRNKQHVLQAMQGIPVTTDFKLSLLT</sequence>
<dbReference type="Proteomes" id="UP000317593">
    <property type="component" value="Unassembled WGS sequence"/>
</dbReference>
<evidence type="ECO:0000313" key="2">
    <source>
        <dbReference type="Proteomes" id="UP000317593"/>
    </source>
</evidence>
<evidence type="ECO:0000313" key="1">
    <source>
        <dbReference type="EMBL" id="SMO76287.1"/>
    </source>
</evidence>
<dbReference type="RefSeq" id="WP_142715081.1">
    <property type="nucleotide sequence ID" value="NZ_FXTH01000012.1"/>
</dbReference>
<evidence type="ECO:0008006" key="3">
    <source>
        <dbReference type="Google" id="ProtNLM"/>
    </source>
</evidence>
<dbReference type="SUPFAM" id="SSF51735">
    <property type="entry name" value="NAD(P)-binding Rossmann-fold domains"/>
    <property type="match status" value="1"/>
</dbReference>
<name>A0A521DX55_9BACT</name>
<keyword evidence="2" id="KW-1185">Reference proteome</keyword>
<accession>A0A521DX55</accession>
<dbReference type="OrthoDB" id="597510at2"/>
<organism evidence="1 2">
    <name type="scientific">Fodinibius sediminis</name>
    <dbReference type="NCBI Taxonomy" id="1214077"/>
    <lineage>
        <taxon>Bacteria</taxon>
        <taxon>Pseudomonadati</taxon>
        <taxon>Balneolota</taxon>
        <taxon>Balneolia</taxon>
        <taxon>Balneolales</taxon>
        <taxon>Balneolaceae</taxon>
        <taxon>Fodinibius</taxon>
    </lineage>
</organism>
<dbReference type="AlphaFoldDB" id="A0A521DX55"/>